<protein>
    <submittedName>
        <fullName evidence="2">Uncharacterized protein</fullName>
    </submittedName>
</protein>
<dbReference type="AlphaFoldDB" id="A0A848BW29"/>
<evidence type="ECO:0000256" key="1">
    <source>
        <dbReference type="SAM" id="MobiDB-lite"/>
    </source>
</evidence>
<evidence type="ECO:0000313" key="2">
    <source>
        <dbReference type="EMBL" id="NME29018.1"/>
    </source>
</evidence>
<comment type="caution">
    <text evidence="2">The sequence shown here is derived from an EMBL/GenBank/DDBJ whole genome shotgun (WGS) entry which is preliminary data.</text>
</comment>
<reference evidence="2 3" key="1">
    <citation type="submission" date="2020-04" db="EMBL/GenBank/DDBJ databases">
        <authorList>
            <person name="Hitch T.C.A."/>
            <person name="Wylensek D."/>
            <person name="Clavel T."/>
        </authorList>
    </citation>
    <scope>NUCLEOTIDE SEQUENCE [LARGE SCALE GENOMIC DNA]</scope>
    <source>
        <strain evidence="2 3">Oil-RF-744-FAT-WT-6-1</strain>
    </source>
</reference>
<sequence>MELPNLTGVRRLAGSYPAATTQPATGPLAGDIAGTAPVRCGHHGP</sequence>
<dbReference type="EMBL" id="JABAFG010000018">
    <property type="protein sequence ID" value="NME29018.1"/>
    <property type="molecule type" value="Genomic_DNA"/>
</dbReference>
<gene>
    <name evidence="2" type="ORF">HF872_10360</name>
</gene>
<accession>A0A848BW29</accession>
<evidence type="ECO:0000313" key="3">
    <source>
        <dbReference type="Proteomes" id="UP000591071"/>
    </source>
</evidence>
<feature type="region of interest" description="Disordered" evidence="1">
    <location>
        <begin position="14"/>
        <end position="45"/>
    </location>
</feature>
<name>A0A848BW29_9FIRM</name>
<dbReference type="RefSeq" id="WP_170087916.1">
    <property type="nucleotide sequence ID" value="NZ_JABAFG010000018.1"/>
</dbReference>
<proteinExistence type="predicted"/>
<dbReference type="Proteomes" id="UP000591071">
    <property type="component" value="Unassembled WGS sequence"/>
</dbReference>
<organism evidence="2 3">
    <name type="scientific">Megasphaera hexanoica</name>
    <dbReference type="NCBI Taxonomy" id="1675036"/>
    <lineage>
        <taxon>Bacteria</taxon>
        <taxon>Bacillati</taxon>
        <taxon>Bacillota</taxon>
        <taxon>Negativicutes</taxon>
        <taxon>Veillonellales</taxon>
        <taxon>Veillonellaceae</taxon>
        <taxon>Megasphaera</taxon>
    </lineage>
</organism>